<protein>
    <submittedName>
        <fullName evidence="1">Uncharacterized protein</fullName>
    </submittedName>
</protein>
<evidence type="ECO:0000313" key="1">
    <source>
        <dbReference type="EMBL" id="KAH8032916.1"/>
    </source>
</evidence>
<comment type="caution">
    <text evidence="1">The sequence shown here is derived from an EMBL/GenBank/DDBJ whole genome shotgun (WGS) entry which is preliminary data.</text>
</comment>
<evidence type="ECO:0000313" key="2">
    <source>
        <dbReference type="Proteomes" id="UP000821866"/>
    </source>
</evidence>
<proteinExistence type="predicted"/>
<reference evidence="1" key="2">
    <citation type="submission" date="2021-09" db="EMBL/GenBank/DDBJ databases">
        <authorList>
            <person name="Jia N."/>
            <person name="Wang J."/>
            <person name="Shi W."/>
            <person name="Du L."/>
            <person name="Sun Y."/>
            <person name="Zhan W."/>
            <person name="Jiang J."/>
            <person name="Wang Q."/>
            <person name="Zhang B."/>
            <person name="Ji P."/>
            <person name="Sakyi L.B."/>
            <person name="Cui X."/>
            <person name="Yuan T."/>
            <person name="Jiang B."/>
            <person name="Yang W."/>
            <person name="Lam T.T.-Y."/>
            <person name="Chang Q."/>
            <person name="Ding S."/>
            <person name="Wang X."/>
            <person name="Zhu J."/>
            <person name="Ruan X."/>
            <person name="Zhao L."/>
            <person name="Wei J."/>
            <person name="Que T."/>
            <person name="Du C."/>
            <person name="Cheng J."/>
            <person name="Dai P."/>
            <person name="Han X."/>
            <person name="Huang E."/>
            <person name="Gao Y."/>
            <person name="Liu J."/>
            <person name="Shao H."/>
            <person name="Ye R."/>
            <person name="Li L."/>
            <person name="Wei W."/>
            <person name="Wang X."/>
            <person name="Wang C."/>
            <person name="Huo Q."/>
            <person name="Li W."/>
            <person name="Guo W."/>
            <person name="Chen H."/>
            <person name="Chen S."/>
            <person name="Zhou L."/>
            <person name="Zhou L."/>
            <person name="Ni X."/>
            <person name="Tian J."/>
            <person name="Zhou Y."/>
            <person name="Sheng Y."/>
            <person name="Liu T."/>
            <person name="Pan Y."/>
            <person name="Xia L."/>
            <person name="Li J."/>
            <person name="Zhao F."/>
            <person name="Cao W."/>
        </authorList>
    </citation>
    <scope>NUCLEOTIDE SEQUENCE</scope>
    <source>
        <strain evidence="1">Rmic-2018</strain>
        <tissue evidence="1">Larvae</tissue>
    </source>
</reference>
<gene>
    <name evidence="1" type="ORF">HPB51_003700</name>
</gene>
<name>A0A9J6EF50_RHIMP</name>
<sequence>MRKPLWSWMLVVTVVKGNWNPGPGNLLRNGDLVDEDDGIAKSHDEAYERATSHVDIFVADKASAALFLNDFRHTGMCRVKKGETNNPMKPQSHTPFQEKDHAALAKSYWGLKLTPGNEEQIGDDEKSIPACMGVPRHNFACDFIHIYKASHCLTKFVSQFSFKGHVGTCTHSQL</sequence>
<dbReference type="AlphaFoldDB" id="A0A9J6EF50"/>
<dbReference type="VEuPathDB" id="VectorBase:LOC119169594"/>
<dbReference type="EMBL" id="JABSTU010000004">
    <property type="protein sequence ID" value="KAH8032916.1"/>
    <property type="molecule type" value="Genomic_DNA"/>
</dbReference>
<dbReference type="Proteomes" id="UP000821866">
    <property type="component" value="Chromosome 2"/>
</dbReference>
<organism evidence="1 2">
    <name type="scientific">Rhipicephalus microplus</name>
    <name type="common">Cattle tick</name>
    <name type="synonym">Boophilus microplus</name>
    <dbReference type="NCBI Taxonomy" id="6941"/>
    <lineage>
        <taxon>Eukaryota</taxon>
        <taxon>Metazoa</taxon>
        <taxon>Ecdysozoa</taxon>
        <taxon>Arthropoda</taxon>
        <taxon>Chelicerata</taxon>
        <taxon>Arachnida</taxon>
        <taxon>Acari</taxon>
        <taxon>Parasitiformes</taxon>
        <taxon>Ixodida</taxon>
        <taxon>Ixodoidea</taxon>
        <taxon>Ixodidae</taxon>
        <taxon>Rhipicephalinae</taxon>
        <taxon>Rhipicephalus</taxon>
        <taxon>Boophilus</taxon>
    </lineage>
</organism>
<accession>A0A9J6EF50</accession>
<reference evidence="1" key="1">
    <citation type="journal article" date="2020" name="Cell">
        <title>Large-Scale Comparative Analyses of Tick Genomes Elucidate Their Genetic Diversity and Vector Capacities.</title>
        <authorList>
            <consortium name="Tick Genome and Microbiome Consortium (TIGMIC)"/>
            <person name="Jia N."/>
            <person name="Wang J."/>
            <person name="Shi W."/>
            <person name="Du L."/>
            <person name="Sun Y."/>
            <person name="Zhan W."/>
            <person name="Jiang J.F."/>
            <person name="Wang Q."/>
            <person name="Zhang B."/>
            <person name="Ji P."/>
            <person name="Bell-Sakyi L."/>
            <person name="Cui X.M."/>
            <person name="Yuan T.T."/>
            <person name="Jiang B.G."/>
            <person name="Yang W.F."/>
            <person name="Lam T.T."/>
            <person name="Chang Q.C."/>
            <person name="Ding S.J."/>
            <person name="Wang X.J."/>
            <person name="Zhu J.G."/>
            <person name="Ruan X.D."/>
            <person name="Zhao L."/>
            <person name="Wei J.T."/>
            <person name="Ye R.Z."/>
            <person name="Que T.C."/>
            <person name="Du C.H."/>
            <person name="Zhou Y.H."/>
            <person name="Cheng J.X."/>
            <person name="Dai P.F."/>
            <person name="Guo W.B."/>
            <person name="Han X.H."/>
            <person name="Huang E.J."/>
            <person name="Li L.F."/>
            <person name="Wei W."/>
            <person name="Gao Y.C."/>
            <person name="Liu J.Z."/>
            <person name="Shao H.Z."/>
            <person name="Wang X."/>
            <person name="Wang C.C."/>
            <person name="Yang T.C."/>
            <person name="Huo Q.B."/>
            <person name="Li W."/>
            <person name="Chen H.Y."/>
            <person name="Chen S.E."/>
            <person name="Zhou L.G."/>
            <person name="Ni X.B."/>
            <person name="Tian J.H."/>
            <person name="Sheng Y."/>
            <person name="Liu T."/>
            <person name="Pan Y.S."/>
            <person name="Xia L.Y."/>
            <person name="Li J."/>
            <person name="Zhao F."/>
            <person name="Cao W.C."/>
        </authorList>
    </citation>
    <scope>NUCLEOTIDE SEQUENCE</scope>
    <source>
        <strain evidence="1">Rmic-2018</strain>
    </source>
</reference>
<keyword evidence="2" id="KW-1185">Reference proteome</keyword>